<dbReference type="PROSITE" id="PS50067">
    <property type="entry name" value="KINESIN_MOTOR_2"/>
    <property type="match status" value="1"/>
</dbReference>
<dbReference type="InterPro" id="IPR036961">
    <property type="entry name" value="Kinesin_motor_dom_sf"/>
</dbReference>
<dbReference type="SMART" id="SM00129">
    <property type="entry name" value="KISc"/>
    <property type="match status" value="1"/>
</dbReference>
<dbReference type="GO" id="GO:0003777">
    <property type="term" value="F:microtubule motor activity"/>
    <property type="evidence" value="ECO:0007669"/>
    <property type="project" value="InterPro"/>
</dbReference>
<feature type="compositionally biased region" description="Basic and acidic residues" evidence="5">
    <location>
        <begin position="417"/>
        <end position="426"/>
    </location>
</feature>
<dbReference type="KEGG" id="gsh:117351708"/>
<name>A0A6P8Q8S1_GEOSA</name>
<evidence type="ECO:0000313" key="8">
    <source>
        <dbReference type="RefSeq" id="XP_033783321.1"/>
    </source>
</evidence>
<dbReference type="GO" id="GO:0008017">
    <property type="term" value="F:microtubule binding"/>
    <property type="evidence" value="ECO:0007669"/>
    <property type="project" value="InterPro"/>
</dbReference>
<protein>
    <submittedName>
        <fullName evidence="8">Osmotic avoidance abnormal protein 3-like isoform X1</fullName>
    </submittedName>
</protein>
<evidence type="ECO:0000256" key="5">
    <source>
        <dbReference type="SAM" id="MobiDB-lite"/>
    </source>
</evidence>
<comment type="caution">
    <text evidence="3">Lacks conserved residue(s) required for the propagation of feature annotation.</text>
</comment>
<sequence>MWENTTELIGVVTSLRSLPKKNSSKHRSDVLKPEQEVYVKVAVGLRGAEGLAHEDNGVIINEDAKCLLFRNKAEEEFQEDSFTVDGIFWLNRGLDKLYHDLLSSAIGTVVLGYNVALLVCGSQCPGKDTLLQGSSGQNGIVQQVLHSVFQEIQSAEKGEEWQVTISFIQFYADGTAKDLFNSSHQDLKALNISMLKLVVEGLSEIIVSSAEAAYSIYLQGAKIVEEKNSTLFTLTVEQKDRVDHSTSIIQRSTVQVFDLVGEILSTQPGNHISPLMCVLEKEITGKEGFLPLALQQALQGNSITVLLYCFNTQGLSGDEILRILKVLDRVRGETKRVSPNCWNPSQLIQKLRDEVRELRSQLLSCSPNQESVVFSLGRVLQQLQMVKNQSWEKKREISNLVERKMKWQNEPVAANLETRHLQRERSGLAAQPEATGKEPPEASTSQQQQEEAKAQKQHMLQVFHAYRGLLEEQMNGLEQRYRKLLEEAIQDAVYVSTRNQQLEAENKQLSAVVAELKGKKC</sequence>
<organism evidence="7 8">
    <name type="scientific">Geotrypetes seraphini</name>
    <name type="common">Gaboon caecilian</name>
    <name type="synonym">Caecilia seraphini</name>
    <dbReference type="NCBI Taxonomy" id="260995"/>
    <lineage>
        <taxon>Eukaryota</taxon>
        <taxon>Metazoa</taxon>
        <taxon>Chordata</taxon>
        <taxon>Craniata</taxon>
        <taxon>Vertebrata</taxon>
        <taxon>Euteleostomi</taxon>
        <taxon>Amphibia</taxon>
        <taxon>Gymnophiona</taxon>
        <taxon>Geotrypetes</taxon>
    </lineage>
</organism>
<feature type="coiled-coil region" evidence="4">
    <location>
        <begin position="467"/>
        <end position="519"/>
    </location>
</feature>
<keyword evidence="7" id="KW-1185">Reference proteome</keyword>
<dbReference type="Proteomes" id="UP000515159">
    <property type="component" value="Chromosome 18"/>
</dbReference>
<dbReference type="RefSeq" id="XP_033783321.1">
    <property type="nucleotide sequence ID" value="XM_033927430.1"/>
</dbReference>
<gene>
    <name evidence="8" type="primary">LOC117351708</name>
</gene>
<keyword evidence="2" id="KW-0067">ATP-binding</keyword>
<evidence type="ECO:0000256" key="3">
    <source>
        <dbReference type="PROSITE-ProRule" id="PRU00283"/>
    </source>
</evidence>
<dbReference type="PANTHER" id="PTHR40710:SF1">
    <property type="entry name" value="RIKEN CDNA E230025N22 GENE"/>
    <property type="match status" value="1"/>
</dbReference>
<dbReference type="OrthoDB" id="3176171at2759"/>
<keyword evidence="4" id="KW-0175">Coiled coil</keyword>
<dbReference type="Gene3D" id="3.40.850.10">
    <property type="entry name" value="Kinesin motor domain"/>
    <property type="match status" value="1"/>
</dbReference>
<dbReference type="PANTHER" id="PTHR40710">
    <property type="entry name" value="RIKEN CDNA E230025N22 GENE"/>
    <property type="match status" value="1"/>
</dbReference>
<dbReference type="Pfam" id="PF00225">
    <property type="entry name" value="Kinesin"/>
    <property type="match status" value="1"/>
</dbReference>
<dbReference type="InParanoid" id="A0A6P8Q8S1"/>
<evidence type="ECO:0000259" key="6">
    <source>
        <dbReference type="PROSITE" id="PS50067"/>
    </source>
</evidence>
<comment type="similarity">
    <text evidence="3">Belongs to the TRAFAC class myosin-kinesin ATPase superfamily. Kinesin family.</text>
</comment>
<evidence type="ECO:0000256" key="4">
    <source>
        <dbReference type="SAM" id="Coils"/>
    </source>
</evidence>
<evidence type="ECO:0000256" key="2">
    <source>
        <dbReference type="ARBA" id="ARBA00022840"/>
    </source>
</evidence>
<dbReference type="SUPFAM" id="SSF52540">
    <property type="entry name" value="P-loop containing nucleoside triphosphate hydrolases"/>
    <property type="match status" value="1"/>
</dbReference>
<dbReference type="InterPro" id="IPR027417">
    <property type="entry name" value="P-loop_NTPase"/>
</dbReference>
<feature type="domain" description="Kinesin motor" evidence="6">
    <location>
        <begin position="38"/>
        <end position="216"/>
    </location>
</feature>
<dbReference type="InterPro" id="IPR001752">
    <property type="entry name" value="Kinesin_motor_dom"/>
</dbReference>
<dbReference type="GO" id="GO:0007018">
    <property type="term" value="P:microtubule-based movement"/>
    <property type="evidence" value="ECO:0007669"/>
    <property type="project" value="InterPro"/>
</dbReference>
<proteinExistence type="inferred from homology"/>
<accession>A0A6P8Q8S1</accession>
<keyword evidence="1" id="KW-0547">Nucleotide-binding</keyword>
<feature type="region of interest" description="Disordered" evidence="5">
    <location>
        <begin position="417"/>
        <end position="457"/>
    </location>
</feature>
<reference evidence="8" key="1">
    <citation type="submission" date="2025-08" db="UniProtKB">
        <authorList>
            <consortium name="RefSeq"/>
        </authorList>
    </citation>
    <scope>IDENTIFICATION</scope>
</reference>
<dbReference type="GeneID" id="117351708"/>
<evidence type="ECO:0000256" key="1">
    <source>
        <dbReference type="ARBA" id="ARBA00022741"/>
    </source>
</evidence>
<dbReference type="AlphaFoldDB" id="A0A6P8Q8S1"/>
<evidence type="ECO:0000313" key="7">
    <source>
        <dbReference type="Proteomes" id="UP000515159"/>
    </source>
</evidence>
<dbReference type="GO" id="GO:0005524">
    <property type="term" value="F:ATP binding"/>
    <property type="evidence" value="ECO:0007669"/>
    <property type="project" value="UniProtKB-KW"/>
</dbReference>